<dbReference type="Proteomes" id="UP000820818">
    <property type="component" value="Linkage Group LG1"/>
</dbReference>
<proteinExistence type="predicted"/>
<gene>
    <name evidence="1" type="ORF">GHT06_009628</name>
</gene>
<organism evidence="1 2">
    <name type="scientific">Daphnia sinensis</name>
    <dbReference type="NCBI Taxonomy" id="1820382"/>
    <lineage>
        <taxon>Eukaryota</taxon>
        <taxon>Metazoa</taxon>
        <taxon>Ecdysozoa</taxon>
        <taxon>Arthropoda</taxon>
        <taxon>Crustacea</taxon>
        <taxon>Branchiopoda</taxon>
        <taxon>Diplostraca</taxon>
        <taxon>Cladocera</taxon>
        <taxon>Anomopoda</taxon>
        <taxon>Daphniidae</taxon>
        <taxon>Daphnia</taxon>
        <taxon>Daphnia similis group</taxon>
    </lineage>
</organism>
<protein>
    <submittedName>
        <fullName evidence="1">Uncharacterized protein</fullName>
    </submittedName>
</protein>
<dbReference type="EMBL" id="WJBH02000001">
    <property type="protein sequence ID" value="KAI9565832.1"/>
    <property type="molecule type" value="Genomic_DNA"/>
</dbReference>
<keyword evidence="2" id="KW-1185">Reference proteome</keyword>
<dbReference type="AlphaFoldDB" id="A0AAD5Q044"/>
<sequence length="67" mass="8462">MLCLFFFCYFSRNFWFHMNVTIKRRRRKKQNSKIRVQGWQRDWWRIEQHPPLTFPNGSNICNILRLT</sequence>
<accession>A0AAD5Q044</accession>
<evidence type="ECO:0000313" key="1">
    <source>
        <dbReference type="EMBL" id="KAI9565832.1"/>
    </source>
</evidence>
<evidence type="ECO:0000313" key="2">
    <source>
        <dbReference type="Proteomes" id="UP000820818"/>
    </source>
</evidence>
<reference evidence="1 2" key="1">
    <citation type="submission" date="2022-05" db="EMBL/GenBank/DDBJ databases">
        <title>A multi-omics perspective on studying reproductive biology in Daphnia sinensis.</title>
        <authorList>
            <person name="Jia J."/>
        </authorList>
    </citation>
    <scope>NUCLEOTIDE SEQUENCE [LARGE SCALE GENOMIC DNA]</scope>
    <source>
        <strain evidence="1 2">WSL</strain>
    </source>
</reference>
<name>A0AAD5Q044_9CRUS</name>
<comment type="caution">
    <text evidence="1">The sequence shown here is derived from an EMBL/GenBank/DDBJ whole genome shotgun (WGS) entry which is preliminary data.</text>
</comment>